<feature type="transmembrane region" description="Helical" evidence="6">
    <location>
        <begin position="40"/>
        <end position="60"/>
    </location>
</feature>
<gene>
    <name evidence="8" type="ORF">GCM10011391_11490</name>
</gene>
<dbReference type="GO" id="GO:0022857">
    <property type="term" value="F:transmembrane transporter activity"/>
    <property type="evidence" value="ECO:0007669"/>
    <property type="project" value="InterPro"/>
</dbReference>
<dbReference type="AlphaFoldDB" id="A0A8J2VKN9"/>
<feature type="transmembrane region" description="Helical" evidence="6">
    <location>
        <begin position="237"/>
        <end position="259"/>
    </location>
</feature>
<feature type="transmembrane region" description="Helical" evidence="6">
    <location>
        <begin position="148"/>
        <end position="169"/>
    </location>
</feature>
<evidence type="ECO:0000256" key="5">
    <source>
        <dbReference type="ARBA" id="ARBA00023136"/>
    </source>
</evidence>
<dbReference type="EMBL" id="BMIR01000004">
    <property type="protein sequence ID" value="GGE34521.1"/>
    <property type="molecule type" value="Genomic_DNA"/>
</dbReference>
<dbReference type="InterPro" id="IPR036259">
    <property type="entry name" value="MFS_trans_sf"/>
</dbReference>
<accession>A0A8J2VKN9</accession>
<dbReference type="GO" id="GO:0005886">
    <property type="term" value="C:plasma membrane"/>
    <property type="evidence" value="ECO:0007669"/>
    <property type="project" value="UniProtKB-SubCell"/>
</dbReference>
<evidence type="ECO:0000313" key="9">
    <source>
        <dbReference type="Proteomes" id="UP000628775"/>
    </source>
</evidence>
<name>A0A8J2VKN9_9BACL</name>
<evidence type="ECO:0000256" key="6">
    <source>
        <dbReference type="SAM" id="Phobius"/>
    </source>
</evidence>
<keyword evidence="5 6" id="KW-0472">Membrane</keyword>
<evidence type="ECO:0000256" key="1">
    <source>
        <dbReference type="ARBA" id="ARBA00004651"/>
    </source>
</evidence>
<dbReference type="InterPro" id="IPR053160">
    <property type="entry name" value="MFS_DHA3_Transporter"/>
</dbReference>
<evidence type="ECO:0000256" key="4">
    <source>
        <dbReference type="ARBA" id="ARBA00022989"/>
    </source>
</evidence>
<proteinExistence type="predicted"/>
<dbReference type="PANTHER" id="PTHR23530">
    <property type="entry name" value="TRANSPORT PROTEIN-RELATED"/>
    <property type="match status" value="1"/>
</dbReference>
<comment type="caution">
    <text evidence="8">The sequence shown here is derived from an EMBL/GenBank/DDBJ whole genome shotgun (WGS) entry which is preliminary data.</text>
</comment>
<feature type="transmembrane region" description="Helical" evidence="6">
    <location>
        <begin position="265"/>
        <end position="289"/>
    </location>
</feature>
<keyword evidence="2" id="KW-0813">Transport</keyword>
<feature type="domain" description="Major facilitator superfamily (MFS) profile" evidence="7">
    <location>
        <begin position="117"/>
        <end position="297"/>
    </location>
</feature>
<evidence type="ECO:0000256" key="2">
    <source>
        <dbReference type="ARBA" id="ARBA00022448"/>
    </source>
</evidence>
<reference evidence="8" key="1">
    <citation type="journal article" date="2014" name="Int. J. Syst. Evol. Microbiol.">
        <title>Complete genome sequence of Corynebacterium casei LMG S-19264T (=DSM 44701T), isolated from a smear-ripened cheese.</title>
        <authorList>
            <consortium name="US DOE Joint Genome Institute (JGI-PGF)"/>
            <person name="Walter F."/>
            <person name="Albersmeier A."/>
            <person name="Kalinowski J."/>
            <person name="Ruckert C."/>
        </authorList>
    </citation>
    <scope>NUCLEOTIDE SEQUENCE</scope>
    <source>
        <strain evidence="8">CGMCC 1.15371</strain>
    </source>
</reference>
<dbReference type="PANTHER" id="PTHR23530:SF1">
    <property type="entry name" value="PERMEASE, MAJOR FACILITATOR SUPERFAMILY-RELATED"/>
    <property type="match status" value="1"/>
</dbReference>
<protein>
    <recommendedName>
        <fullName evidence="7">Major facilitator superfamily (MFS) profile domain-containing protein</fullName>
    </recommendedName>
</protein>
<comment type="subcellular location">
    <subcellularLocation>
        <location evidence="1">Cell membrane</location>
        <topology evidence="1">Multi-pass membrane protein</topology>
    </subcellularLocation>
</comment>
<reference evidence="8" key="2">
    <citation type="submission" date="2020-09" db="EMBL/GenBank/DDBJ databases">
        <authorList>
            <person name="Sun Q."/>
            <person name="Zhou Y."/>
        </authorList>
    </citation>
    <scope>NUCLEOTIDE SEQUENCE</scope>
    <source>
        <strain evidence="8">CGMCC 1.15371</strain>
    </source>
</reference>
<evidence type="ECO:0000256" key="3">
    <source>
        <dbReference type="ARBA" id="ARBA00022692"/>
    </source>
</evidence>
<dbReference type="Gene3D" id="1.20.1250.20">
    <property type="entry name" value="MFS general substrate transporter like domains"/>
    <property type="match status" value="1"/>
</dbReference>
<sequence>MDALNGLSTTFFSGADEALIYESLKEEKKHHLMDKAMGNIQSVGFIAMLMAVIFGSYIAKDLHHQQFIFLIYLGLAFHLLECLLIFFIKSPNYIGSFHDNPFKQVGAGIQAIRKAPQLLFLFLNYTLVFIPADSVYEAFNQPLFKNAGLPVFFIGIVYALAAIGGYLASKYVGWLTLHFPRKWVMHLTGLLTVLGLFLSAVFQQTLGLILGAFFLLRIGQAMRYPIYSQWSNDLIPSSIRATTLSLLSVLDSAFDLIIFGSLSAIAIKGLTGILLASSGVALMGVLFLIKRMRQHEK</sequence>
<dbReference type="InterPro" id="IPR020846">
    <property type="entry name" value="MFS_dom"/>
</dbReference>
<dbReference type="RefSeq" id="WP_229672376.1">
    <property type="nucleotide sequence ID" value="NZ_BMIR01000004.1"/>
</dbReference>
<feature type="transmembrane region" description="Helical" evidence="6">
    <location>
        <begin position="67"/>
        <end position="88"/>
    </location>
</feature>
<evidence type="ECO:0000313" key="8">
    <source>
        <dbReference type="EMBL" id="GGE34521.1"/>
    </source>
</evidence>
<dbReference type="Proteomes" id="UP000628775">
    <property type="component" value="Unassembled WGS sequence"/>
</dbReference>
<evidence type="ECO:0000259" key="7">
    <source>
        <dbReference type="PROSITE" id="PS50850"/>
    </source>
</evidence>
<feature type="transmembrane region" description="Helical" evidence="6">
    <location>
        <begin position="118"/>
        <end position="136"/>
    </location>
</feature>
<keyword evidence="4 6" id="KW-1133">Transmembrane helix</keyword>
<dbReference type="SUPFAM" id="SSF103473">
    <property type="entry name" value="MFS general substrate transporter"/>
    <property type="match status" value="1"/>
</dbReference>
<organism evidence="8 9">
    <name type="scientific">Pullulanibacillus camelliae</name>
    <dbReference type="NCBI Taxonomy" id="1707096"/>
    <lineage>
        <taxon>Bacteria</taxon>
        <taxon>Bacillati</taxon>
        <taxon>Bacillota</taxon>
        <taxon>Bacilli</taxon>
        <taxon>Bacillales</taxon>
        <taxon>Sporolactobacillaceae</taxon>
        <taxon>Pullulanibacillus</taxon>
    </lineage>
</organism>
<dbReference type="PROSITE" id="PS50850">
    <property type="entry name" value="MFS"/>
    <property type="match status" value="1"/>
</dbReference>
<keyword evidence="3 6" id="KW-0812">Transmembrane</keyword>
<feature type="transmembrane region" description="Helical" evidence="6">
    <location>
        <begin position="189"/>
        <end position="216"/>
    </location>
</feature>
<keyword evidence="9" id="KW-1185">Reference proteome</keyword>